<keyword evidence="1" id="KW-0812">Transmembrane</keyword>
<dbReference type="WBParaSite" id="ASIM_0001132701-mRNA-1">
    <property type="protein sequence ID" value="ASIM_0001132701-mRNA-1"/>
    <property type="gene ID" value="ASIM_0001132701"/>
</dbReference>
<evidence type="ECO:0000313" key="2">
    <source>
        <dbReference type="EMBL" id="VDK43865.1"/>
    </source>
</evidence>
<evidence type="ECO:0000313" key="3">
    <source>
        <dbReference type="Proteomes" id="UP000267096"/>
    </source>
</evidence>
<feature type="transmembrane region" description="Helical" evidence="1">
    <location>
        <begin position="203"/>
        <end position="221"/>
    </location>
</feature>
<feature type="transmembrane region" description="Helical" evidence="1">
    <location>
        <begin position="44"/>
        <end position="61"/>
    </location>
</feature>
<dbReference type="AlphaFoldDB" id="A0A0M3JTH1"/>
<sequence>MECAKPSRKIIKTMENLESYDEEDGILKLITGVGTGLLATINSVLFRVMSVILLSSIYLSFKRPVVHNRYFGLRNWICYIVAADIFTVIFSSVLIAGITHFGGWIPEVMLIPLFLITSAITVVLTVLAFNMVIRYYCRGSTAGNDRSSEIGVLISTIIYATPPNMWNFFGVVLSLTTVCAYVLNNDTADVFYLTAATCQYYLVRLRPLILTLSTLGSLPAYRKAIRDIFKKPQRKVTVVACLERL</sequence>
<reference evidence="2 3" key="2">
    <citation type="submission" date="2018-11" db="EMBL/GenBank/DDBJ databases">
        <authorList>
            <consortium name="Pathogen Informatics"/>
        </authorList>
    </citation>
    <scope>NUCLEOTIDE SEQUENCE [LARGE SCALE GENOMIC DNA]</scope>
</reference>
<proteinExistence type="predicted"/>
<gene>
    <name evidence="2" type="ORF">ASIM_LOCUS10885</name>
</gene>
<feature type="transmembrane region" description="Helical" evidence="1">
    <location>
        <begin position="73"/>
        <end position="98"/>
    </location>
</feature>
<dbReference type="EMBL" id="UYRR01031024">
    <property type="protein sequence ID" value="VDK43865.1"/>
    <property type="molecule type" value="Genomic_DNA"/>
</dbReference>
<evidence type="ECO:0000313" key="4">
    <source>
        <dbReference type="WBParaSite" id="ASIM_0001132701-mRNA-1"/>
    </source>
</evidence>
<accession>A0A0M3JTH1</accession>
<organism evidence="4">
    <name type="scientific">Anisakis simplex</name>
    <name type="common">Herring worm</name>
    <dbReference type="NCBI Taxonomy" id="6269"/>
    <lineage>
        <taxon>Eukaryota</taxon>
        <taxon>Metazoa</taxon>
        <taxon>Ecdysozoa</taxon>
        <taxon>Nematoda</taxon>
        <taxon>Chromadorea</taxon>
        <taxon>Rhabditida</taxon>
        <taxon>Spirurina</taxon>
        <taxon>Ascaridomorpha</taxon>
        <taxon>Ascaridoidea</taxon>
        <taxon>Anisakidae</taxon>
        <taxon>Anisakis</taxon>
        <taxon>Anisakis simplex complex</taxon>
    </lineage>
</organism>
<keyword evidence="1" id="KW-1133">Transmembrane helix</keyword>
<keyword evidence="3" id="KW-1185">Reference proteome</keyword>
<name>A0A0M3JTH1_ANISI</name>
<keyword evidence="1" id="KW-0472">Membrane</keyword>
<feature type="transmembrane region" description="Helical" evidence="1">
    <location>
        <begin position="110"/>
        <end position="133"/>
    </location>
</feature>
<reference evidence="4" key="1">
    <citation type="submission" date="2016-04" db="UniProtKB">
        <authorList>
            <consortium name="WormBaseParasite"/>
        </authorList>
    </citation>
    <scope>IDENTIFICATION</scope>
</reference>
<protein>
    <submittedName>
        <fullName evidence="4">G_PROTEIN_RECEP_F1_2 domain-containing protein</fullName>
    </submittedName>
</protein>
<evidence type="ECO:0000256" key="1">
    <source>
        <dbReference type="SAM" id="Phobius"/>
    </source>
</evidence>
<feature type="transmembrane region" description="Helical" evidence="1">
    <location>
        <begin position="165"/>
        <end position="183"/>
    </location>
</feature>
<dbReference type="Proteomes" id="UP000267096">
    <property type="component" value="Unassembled WGS sequence"/>
</dbReference>